<feature type="domain" description="FERM" evidence="8">
    <location>
        <begin position="26"/>
        <end position="391"/>
    </location>
</feature>
<evidence type="ECO:0000256" key="6">
    <source>
        <dbReference type="SAM" id="MobiDB-lite"/>
    </source>
</evidence>
<evidence type="ECO:0000256" key="3">
    <source>
        <dbReference type="ARBA" id="ARBA00022741"/>
    </source>
</evidence>
<feature type="region of interest" description="Disordered" evidence="6">
    <location>
        <begin position="1090"/>
        <end position="1120"/>
    </location>
</feature>
<dbReference type="InterPro" id="IPR036137">
    <property type="entry name" value="Focal_adhe_kin_target_dom_sf"/>
</dbReference>
<evidence type="ECO:0000259" key="8">
    <source>
        <dbReference type="PROSITE" id="PS50057"/>
    </source>
</evidence>
<dbReference type="FunFam" id="1.10.510.10:FF:000039">
    <property type="entry name" value="Focal adhesion kinase, isoform D"/>
    <property type="match status" value="1"/>
</dbReference>
<dbReference type="Gene3D" id="3.30.200.20">
    <property type="entry name" value="Phosphorylase Kinase, domain 1"/>
    <property type="match status" value="1"/>
</dbReference>
<keyword evidence="9" id="KW-1185">Reference proteome</keyword>
<evidence type="ECO:0000256" key="1">
    <source>
        <dbReference type="ARBA" id="ARBA00022553"/>
    </source>
</evidence>
<gene>
    <name evidence="10" type="primary">Fak</name>
</gene>
<dbReference type="InterPro" id="IPR035963">
    <property type="entry name" value="FERM_2"/>
</dbReference>
<dbReference type="PANTHER" id="PTHR46221">
    <property type="entry name" value="FERM AND PDZ DOMAIN-CONTAINING PROTEIN FAMILY MEMBER"/>
    <property type="match status" value="1"/>
</dbReference>
<name>A0A6P4I7U9_DROKI</name>
<dbReference type="Pfam" id="PF07714">
    <property type="entry name" value="PK_Tyr_Ser-Thr"/>
    <property type="match status" value="1"/>
</dbReference>
<dbReference type="FunFam" id="3.30.200.20:FF:000629">
    <property type="entry name" value="Focal adhesion kinase, isoform D"/>
    <property type="match status" value="1"/>
</dbReference>
<keyword evidence="1" id="KW-0597">Phosphoprotein</keyword>
<dbReference type="Gene3D" id="2.30.29.30">
    <property type="entry name" value="Pleckstrin-homology domain (PH domain)/Phosphotyrosine-binding domain (PTB)"/>
    <property type="match status" value="1"/>
</dbReference>
<dbReference type="SMART" id="SM00295">
    <property type="entry name" value="B41"/>
    <property type="match status" value="1"/>
</dbReference>
<evidence type="ECO:0000256" key="4">
    <source>
        <dbReference type="ARBA" id="ARBA00022777"/>
    </source>
</evidence>
<dbReference type="InterPro" id="IPR014352">
    <property type="entry name" value="FERM/acyl-CoA-bd_prot_sf"/>
</dbReference>
<dbReference type="PRINTS" id="PR00109">
    <property type="entry name" value="TYRKINASE"/>
</dbReference>
<dbReference type="InterPro" id="IPR041784">
    <property type="entry name" value="FAK1/PYK2_FERM_C"/>
</dbReference>
<dbReference type="GO" id="GO:0004713">
    <property type="term" value="F:protein tyrosine kinase activity"/>
    <property type="evidence" value="ECO:0007669"/>
    <property type="project" value="InterPro"/>
</dbReference>
<feature type="region of interest" description="Disordered" evidence="6">
    <location>
        <begin position="402"/>
        <end position="431"/>
    </location>
</feature>
<dbReference type="GO" id="GO:0005925">
    <property type="term" value="C:focal adhesion"/>
    <property type="evidence" value="ECO:0007669"/>
    <property type="project" value="InterPro"/>
</dbReference>
<keyword evidence="4 10" id="KW-0418">Kinase</keyword>
<dbReference type="SUPFAM" id="SSF56112">
    <property type="entry name" value="Protein kinase-like (PK-like)"/>
    <property type="match status" value="1"/>
</dbReference>
<dbReference type="RefSeq" id="XP_017025017.1">
    <property type="nucleotide sequence ID" value="XM_017169528.3"/>
</dbReference>
<dbReference type="InterPro" id="IPR019748">
    <property type="entry name" value="FERM_central"/>
</dbReference>
<dbReference type="PROSITE" id="PS00109">
    <property type="entry name" value="PROTEIN_KINASE_TYR"/>
    <property type="match status" value="1"/>
</dbReference>
<dbReference type="InterPro" id="IPR005189">
    <property type="entry name" value="Focal_adhesion_kin_target_dom"/>
</dbReference>
<protein>
    <submittedName>
        <fullName evidence="10">Focal adhesion kinase 1 isoform X2</fullName>
    </submittedName>
</protein>
<feature type="compositionally biased region" description="Basic and acidic residues" evidence="6">
    <location>
        <begin position="842"/>
        <end position="855"/>
    </location>
</feature>
<sequence>MNTAEASGSHNSLPPPTQNELSLEEYVIHVYMPNKSFKAVRFNVKETVFHVIRKTVEDLGRDGQQQPSIQRYACRMLNMITKEVIWLARSTSMQKVLSHILTPGCSNVDCPNNQAELDEGMLQHQEHGRRITANRVWRVELRVRYVPNSIQDLFDEDKATCFYYFNQVKEDFIQANVTSIDTEVAVQLCCLGIRHYFKNITVKAPDKKQHIDYIEKEIGFKSFLPQSVIATSKPKNLKKMIQVGYKKVYNYNDIEYLTRFFDLLKNIYLTNFEQFSVTLSSAWNISGILHVGPHIGISYQTHPQASLTNVAQFKDVVAIKTCTLPKEKLPKSSENATESDVNCNCQKIKTQIKISASNNVEDLVITCNGINTAESIADLIDGYCRLLSKDLEFTVWQREINSSSDDSGKASPNDATQLESNKLMTSSGQGKPMLTDDYAEIGLLEGEGDYSTPTVRNYELDRAHIIPSAKIGVGQFGDVYVGTYTLPKSATKVKNLLGNGKDSNSDQRPDVIQVAIKTCKANDDPEKTENFLAEAYIMQKFDHPHIIRLIGICSVMPIWIVMELAKLGELRAYLKTNSERLSHGTLLKYCYQLSTALSYLESKKFVHRDIAARNVLVSSPTCVKLADFGLSRWVSDQSYYHSTPTVALPIKWMSPESINFRRFTTASDVWMFGVCIWEILMLGVKPFQGVKNSDVISKLENGERLPLPPNCPPRLYSLMSQCWAYEPLKRPNFKRIKETLHEILIEDSISSSETLKREHRRVATMSWVGGDEVDIPPLKPSRAMHDSDITGLMPKVDETTSIPQTYIIAQNPAVLAKLMMENQKRGINPAAYTTPASAKHNVLGEKLRQQRKDSNSDSEWLIQEERRRSSSIPHGSLNDHQSQMFKLDFMSAGPSSLPDSCSNSNSRPMTPNANLLSLKSNNSSADHLSGLTAVSDEQQAGQNARNFGGGGRPLNRADDEVYCATTLVVKSIMVLSQGVEKANTEGYLELVKNVGVKLRNLLTSVDKISVLFPAQALKEVQMAHQVLSKDMHELVSAMRLAQQYSDTTLDCEYRKSMLSAAHVLAMDAKNLFDVVDSIRQRYQHVFPQASVPRDSTTTSLSSFESTSTTTTTTLNDFGGHLKSSNSGDLLQSTGIYDNDLHQSFSSQLQLQNATSSSGSLPRGMSIGLDDPTRSTTNEPLRIVEESLSSPGEHMYCNTSALHGHA</sequence>
<evidence type="ECO:0000259" key="7">
    <source>
        <dbReference type="PROSITE" id="PS50011"/>
    </source>
</evidence>
<dbReference type="GO" id="GO:0030182">
    <property type="term" value="P:neuron differentiation"/>
    <property type="evidence" value="ECO:0007669"/>
    <property type="project" value="UniProtKB-ARBA"/>
</dbReference>
<dbReference type="InterPro" id="IPR019749">
    <property type="entry name" value="Band_41_domain"/>
</dbReference>
<feature type="region of interest" description="Disordered" evidence="6">
    <location>
        <begin position="838"/>
        <end position="859"/>
    </location>
</feature>
<dbReference type="GO" id="GO:0009887">
    <property type="term" value="P:animal organ morphogenesis"/>
    <property type="evidence" value="ECO:0007669"/>
    <property type="project" value="UniProtKB-ARBA"/>
</dbReference>
<dbReference type="GO" id="GO:0071944">
    <property type="term" value="C:cell periphery"/>
    <property type="evidence" value="ECO:0007669"/>
    <property type="project" value="UniProtKB-ARBA"/>
</dbReference>
<dbReference type="InterPro" id="IPR020635">
    <property type="entry name" value="Tyr_kinase_cat_dom"/>
</dbReference>
<dbReference type="Gene3D" id="1.10.510.10">
    <property type="entry name" value="Transferase(Phosphotransferase) domain 1"/>
    <property type="match status" value="1"/>
</dbReference>
<dbReference type="SUPFAM" id="SSF50729">
    <property type="entry name" value="PH domain-like"/>
    <property type="match status" value="1"/>
</dbReference>
<reference evidence="10" key="2">
    <citation type="submission" date="2025-08" db="UniProtKB">
        <authorList>
            <consortium name="RefSeq"/>
        </authorList>
    </citation>
    <scope>IDENTIFICATION</scope>
    <source>
        <strain evidence="10">14028-0561.14</strain>
        <tissue evidence="10">Whole fly</tissue>
    </source>
</reference>
<dbReference type="GO" id="GO:0007172">
    <property type="term" value="P:signal complex assembly"/>
    <property type="evidence" value="ECO:0007669"/>
    <property type="project" value="InterPro"/>
</dbReference>
<organism evidence="9 10">
    <name type="scientific">Drosophila kikkawai</name>
    <name type="common">Fruit fly</name>
    <dbReference type="NCBI Taxonomy" id="30033"/>
    <lineage>
        <taxon>Eukaryota</taxon>
        <taxon>Metazoa</taxon>
        <taxon>Ecdysozoa</taxon>
        <taxon>Arthropoda</taxon>
        <taxon>Hexapoda</taxon>
        <taxon>Insecta</taxon>
        <taxon>Pterygota</taxon>
        <taxon>Neoptera</taxon>
        <taxon>Endopterygota</taxon>
        <taxon>Diptera</taxon>
        <taxon>Brachycera</taxon>
        <taxon>Muscomorpha</taxon>
        <taxon>Ephydroidea</taxon>
        <taxon>Drosophilidae</taxon>
        <taxon>Drosophila</taxon>
        <taxon>Sophophora</taxon>
    </lineage>
</organism>
<dbReference type="PROSITE" id="PS50011">
    <property type="entry name" value="PROTEIN_KINASE_DOM"/>
    <property type="match status" value="1"/>
</dbReference>
<dbReference type="SMART" id="SM00219">
    <property type="entry name" value="TyrKc"/>
    <property type="match status" value="1"/>
</dbReference>
<feature type="compositionally biased region" description="Polar residues" evidence="6">
    <location>
        <begin position="413"/>
        <end position="429"/>
    </location>
</feature>
<dbReference type="Pfam" id="PF00373">
    <property type="entry name" value="FERM_M"/>
    <property type="match status" value="1"/>
</dbReference>
<feature type="compositionally biased region" description="Low complexity" evidence="6">
    <location>
        <begin position="1095"/>
        <end position="1113"/>
    </location>
</feature>
<dbReference type="InterPro" id="IPR049385">
    <property type="entry name" value="FAK1-like_FERM_C"/>
</dbReference>
<dbReference type="InterPro" id="IPR001245">
    <property type="entry name" value="Ser-Thr/Tyr_kinase_cat_dom"/>
</dbReference>
<dbReference type="CDD" id="cd14473">
    <property type="entry name" value="FERM_B-lobe"/>
    <property type="match status" value="1"/>
</dbReference>
<dbReference type="InterPro" id="IPR000299">
    <property type="entry name" value="FERM_domain"/>
</dbReference>
<dbReference type="GO" id="GO:0008284">
    <property type="term" value="P:positive regulation of cell population proliferation"/>
    <property type="evidence" value="ECO:0007669"/>
    <property type="project" value="UniProtKB-ARBA"/>
</dbReference>
<dbReference type="AlphaFoldDB" id="A0A6P4I7U9"/>
<evidence type="ECO:0000256" key="5">
    <source>
        <dbReference type="ARBA" id="ARBA00022840"/>
    </source>
</evidence>
<dbReference type="SUPFAM" id="SSF68993">
    <property type="entry name" value="FAT domain of focal adhesion kinase"/>
    <property type="match status" value="1"/>
</dbReference>
<dbReference type="InterPro" id="IPR011009">
    <property type="entry name" value="Kinase-like_dom_sf"/>
</dbReference>
<dbReference type="InterPro" id="IPR011993">
    <property type="entry name" value="PH-like_dom_sf"/>
</dbReference>
<dbReference type="PROSITE" id="PS50057">
    <property type="entry name" value="FERM_3"/>
    <property type="match status" value="1"/>
</dbReference>
<feature type="domain" description="Protein kinase" evidence="7">
    <location>
        <begin position="465"/>
        <end position="744"/>
    </location>
</feature>
<evidence type="ECO:0000313" key="9">
    <source>
        <dbReference type="Proteomes" id="UP001652661"/>
    </source>
</evidence>
<dbReference type="InterPro" id="IPR000719">
    <property type="entry name" value="Prot_kinase_dom"/>
</dbReference>
<dbReference type="FunFam" id="1.20.80.10:FF:000028">
    <property type="entry name" value="Focal adhesion kinase, isoform D"/>
    <property type="match status" value="1"/>
</dbReference>
<feature type="region of interest" description="Disordered" evidence="6">
    <location>
        <begin position="1147"/>
        <end position="1178"/>
    </location>
</feature>
<dbReference type="InterPro" id="IPR008266">
    <property type="entry name" value="Tyr_kinase_AS"/>
</dbReference>
<dbReference type="CDD" id="cd13190">
    <property type="entry name" value="FERM_C_FAK1"/>
    <property type="match status" value="1"/>
</dbReference>
<proteinExistence type="predicted"/>
<dbReference type="Pfam" id="PF21477">
    <property type="entry name" value="FERM_C_FAK1"/>
    <property type="match status" value="1"/>
</dbReference>
<accession>A0A6P4I7U9</accession>
<dbReference type="SUPFAM" id="SSF47031">
    <property type="entry name" value="Second domain of FERM"/>
    <property type="match status" value="1"/>
</dbReference>
<dbReference type="Pfam" id="PF03623">
    <property type="entry name" value="Focal_AT"/>
    <property type="match status" value="1"/>
</dbReference>
<evidence type="ECO:0000256" key="2">
    <source>
        <dbReference type="ARBA" id="ARBA00022679"/>
    </source>
</evidence>
<reference evidence="9" key="1">
    <citation type="submission" date="2025-05" db="UniProtKB">
        <authorList>
            <consortium name="RefSeq"/>
        </authorList>
    </citation>
    <scope>NUCLEOTIDE SEQUENCE [LARGE SCALE GENOMIC DNA]</scope>
    <source>
        <strain evidence="9">14028-0561.14</strain>
    </source>
</reference>
<dbReference type="CDD" id="cd05056">
    <property type="entry name" value="PTKc_FAK"/>
    <property type="match status" value="1"/>
</dbReference>
<dbReference type="Gene3D" id="1.20.80.10">
    <property type="match status" value="1"/>
</dbReference>
<dbReference type="PANTHER" id="PTHR46221:SF9">
    <property type="entry name" value="NON-SPECIFIC PROTEIN-TYROSINE KINASE"/>
    <property type="match status" value="1"/>
</dbReference>
<dbReference type="GO" id="GO:0005524">
    <property type="term" value="F:ATP binding"/>
    <property type="evidence" value="ECO:0007669"/>
    <property type="project" value="UniProtKB-KW"/>
</dbReference>
<dbReference type="Gene3D" id="1.20.120.330">
    <property type="entry name" value="Nucleotidyltransferases domain 2"/>
    <property type="match status" value="1"/>
</dbReference>
<evidence type="ECO:0000313" key="10">
    <source>
        <dbReference type="RefSeq" id="XP_017025017.1"/>
    </source>
</evidence>
<dbReference type="OrthoDB" id="9976756at2759"/>
<keyword evidence="5" id="KW-0067">ATP-binding</keyword>
<dbReference type="SUPFAM" id="SSF54236">
    <property type="entry name" value="Ubiquitin-like"/>
    <property type="match status" value="1"/>
</dbReference>
<dbReference type="Proteomes" id="UP001652661">
    <property type="component" value="Chromosome 2R"/>
</dbReference>
<keyword evidence="3" id="KW-0547">Nucleotide-binding</keyword>
<keyword evidence="2" id="KW-0808">Transferase</keyword>
<dbReference type="Gene3D" id="3.10.20.90">
    <property type="entry name" value="Phosphatidylinositol 3-kinase Catalytic Subunit, Chain A, domain 1"/>
    <property type="match status" value="1"/>
</dbReference>
<dbReference type="InterPro" id="IPR029071">
    <property type="entry name" value="Ubiquitin-like_domsf"/>
</dbReference>